<sequence>MSKVILVGEPMALFIAETEGSLETVTQFTRSAAGAEMNVAIGLKRLGHEICYITKLGKDPFGNYLMNFLEKEGIDTSKICFDDHYPTAFQLKGKTSVGDPEVAYYRNGSAASNLRVDDVDEIDMTGFNHFHLTGIFPAISDTSRATLLYLIEKAKNNGLTTSFDPNLRLSLWKNSADMVKTINKIAFRCDTVLPGISEGKILTGFDNEKDIANFYLEQGVKNVVIKLGPKGAYVKTQTEEGYIDGYKVEKVIDTVGAGDGFAVGFISGLLEGKDVSECVDRANAIGAIQVMHKSDNEGLPTVEELTRFMEKKNL</sequence>
<name>A0A9E2NM06_9FIRM</name>
<evidence type="ECO:0000259" key="6">
    <source>
        <dbReference type="Pfam" id="PF00294"/>
    </source>
</evidence>
<evidence type="ECO:0000313" key="7">
    <source>
        <dbReference type="EMBL" id="MBU3804875.1"/>
    </source>
</evidence>
<keyword evidence="5" id="KW-0067">ATP-binding</keyword>
<evidence type="ECO:0000313" key="8">
    <source>
        <dbReference type="Proteomes" id="UP000824229"/>
    </source>
</evidence>
<dbReference type="PANTHER" id="PTHR43085">
    <property type="entry name" value="HEXOKINASE FAMILY MEMBER"/>
    <property type="match status" value="1"/>
</dbReference>
<dbReference type="Gene3D" id="3.40.1190.20">
    <property type="match status" value="1"/>
</dbReference>
<reference evidence="7" key="1">
    <citation type="journal article" date="2021" name="PeerJ">
        <title>Extensive microbial diversity within the chicken gut microbiome revealed by metagenomics and culture.</title>
        <authorList>
            <person name="Gilroy R."/>
            <person name="Ravi A."/>
            <person name="Getino M."/>
            <person name="Pursley I."/>
            <person name="Horton D.L."/>
            <person name="Alikhan N.F."/>
            <person name="Baker D."/>
            <person name="Gharbi K."/>
            <person name="Hall N."/>
            <person name="Watson M."/>
            <person name="Adriaenssens E.M."/>
            <person name="Foster-Nyarko E."/>
            <person name="Jarju S."/>
            <person name="Secka A."/>
            <person name="Antonio M."/>
            <person name="Oren A."/>
            <person name="Chaudhuri R.R."/>
            <person name="La Ragione R."/>
            <person name="Hildebrand F."/>
            <person name="Pallen M.J."/>
        </authorList>
    </citation>
    <scope>NUCLEOTIDE SEQUENCE</scope>
    <source>
        <strain evidence="7">B5-657</strain>
    </source>
</reference>
<dbReference type="SUPFAM" id="SSF53613">
    <property type="entry name" value="Ribokinase-like"/>
    <property type="match status" value="1"/>
</dbReference>
<dbReference type="Proteomes" id="UP000824229">
    <property type="component" value="Unassembled WGS sequence"/>
</dbReference>
<comment type="caution">
    <text evidence="7">The sequence shown here is derived from an EMBL/GenBank/DDBJ whole genome shotgun (WGS) entry which is preliminary data.</text>
</comment>
<comment type="similarity">
    <text evidence="1">Belongs to the carbohydrate kinase PfkB family.</text>
</comment>
<protein>
    <submittedName>
        <fullName evidence="7">Sugar kinase</fullName>
    </submittedName>
</protein>
<dbReference type="InterPro" id="IPR050306">
    <property type="entry name" value="PfkB_Carbo_kinase"/>
</dbReference>
<keyword evidence="3" id="KW-0547">Nucleotide-binding</keyword>
<dbReference type="InterPro" id="IPR002173">
    <property type="entry name" value="Carboh/pur_kinase_PfkB_CS"/>
</dbReference>
<evidence type="ECO:0000256" key="4">
    <source>
        <dbReference type="ARBA" id="ARBA00022777"/>
    </source>
</evidence>
<dbReference type="InterPro" id="IPR029056">
    <property type="entry name" value="Ribokinase-like"/>
</dbReference>
<dbReference type="PANTHER" id="PTHR43085:SF1">
    <property type="entry name" value="PSEUDOURIDINE KINASE-RELATED"/>
    <property type="match status" value="1"/>
</dbReference>
<proteinExistence type="inferred from homology"/>
<dbReference type="InterPro" id="IPR011611">
    <property type="entry name" value="PfkB_dom"/>
</dbReference>
<evidence type="ECO:0000256" key="5">
    <source>
        <dbReference type="ARBA" id="ARBA00022840"/>
    </source>
</evidence>
<dbReference type="CDD" id="cd01166">
    <property type="entry name" value="KdgK"/>
    <property type="match status" value="1"/>
</dbReference>
<keyword evidence="4 7" id="KW-0418">Kinase</keyword>
<dbReference type="AlphaFoldDB" id="A0A9E2NM06"/>
<keyword evidence="2" id="KW-0808">Transferase</keyword>
<dbReference type="PROSITE" id="PS00584">
    <property type="entry name" value="PFKB_KINASES_2"/>
    <property type="match status" value="1"/>
</dbReference>
<dbReference type="Pfam" id="PF00294">
    <property type="entry name" value="PfkB"/>
    <property type="match status" value="1"/>
</dbReference>
<dbReference type="GO" id="GO:0016301">
    <property type="term" value="F:kinase activity"/>
    <property type="evidence" value="ECO:0007669"/>
    <property type="project" value="UniProtKB-KW"/>
</dbReference>
<feature type="domain" description="Carbohydrate kinase PfkB" evidence="6">
    <location>
        <begin position="1"/>
        <end position="301"/>
    </location>
</feature>
<accession>A0A9E2NM06</accession>
<gene>
    <name evidence="7" type="ORF">H9872_09000</name>
</gene>
<evidence type="ECO:0000256" key="2">
    <source>
        <dbReference type="ARBA" id="ARBA00022679"/>
    </source>
</evidence>
<reference evidence="7" key="2">
    <citation type="submission" date="2021-04" db="EMBL/GenBank/DDBJ databases">
        <authorList>
            <person name="Gilroy R."/>
        </authorList>
    </citation>
    <scope>NUCLEOTIDE SEQUENCE</scope>
    <source>
        <strain evidence="7">B5-657</strain>
    </source>
</reference>
<evidence type="ECO:0000256" key="1">
    <source>
        <dbReference type="ARBA" id="ARBA00010688"/>
    </source>
</evidence>
<organism evidence="7 8">
    <name type="scientific">Candidatus Cellulosilyticum pullistercoris</name>
    <dbReference type="NCBI Taxonomy" id="2838521"/>
    <lineage>
        <taxon>Bacteria</taxon>
        <taxon>Bacillati</taxon>
        <taxon>Bacillota</taxon>
        <taxon>Clostridia</taxon>
        <taxon>Lachnospirales</taxon>
        <taxon>Cellulosilyticaceae</taxon>
        <taxon>Cellulosilyticum</taxon>
    </lineage>
</organism>
<dbReference type="GO" id="GO:0005524">
    <property type="term" value="F:ATP binding"/>
    <property type="evidence" value="ECO:0007669"/>
    <property type="project" value="UniProtKB-KW"/>
</dbReference>
<evidence type="ECO:0000256" key="3">
    <source>
        <dbReference type="ARBA" id="ARBA00022741"/>
    </source>
</evidence>
<dbReference type="EMBL" id="JAHLFQ010000209">
    <property type="protein sequence ID" value="MBU3804875.1"/>
    <property type="molecule type" value="Genomic_DNA"/>
</dbReference>